<dbReference type="AlphaFoldDB" id="A0A644Z213"/>
<protein>
    <submittedName>
        <fullName evidence="1">Uncharacterized protein</fullName>
    </submittedName>
</protein>
<dbReference type="EMBL" id="VSSQ01007126">
    <property type="protein sequence ID" value="MPM34935.1"/>
    <property type="molecule type" value="Genomic_DNA"/>
</dbReference>
<name>A0A644Z213_9ZZZZ</name>
<organism evidence="1">
    <name type="scientific">bioreactor metagenome</name>
    <dbReference type="NCBI Taxonomy" id="1076179"/>
    <lineage>
        <taxon>unclassified sequences</taxon>
        <taxon>metagenomes</taxon>
        <taxon>ecological metagenomes</taxon>
    </lineage>
</organism>
<reference evidence="1" key="1">
    <citation type="submission" date="2019-08" db="EMBL/GenBank/DDBJ databases">
        <authorList>
            <person name="Kucharzyk K."/>
            <person name="Murdoch R.W."/>
            <person name="Higgins S."/>
            <person name="Loffler F."/>
        </authorList>
    </citation>
    <scope>NUCLEOTIDE SEQUENCE</scope>
</reference>
<comment type="caution">
    <text evidence="1">The sequence shown here is derived from an EMBL/GenBank/DDBJ whole genome shotgun (WGS) entry which is preliminary data.</text>
</comment>
<gene>
    <name evidence="1" type="ORF">SDC9_81525</name>
</gene>
<sequence>MAEQTGIHPILHADEGNAQIMKVLFRLELQSGRQYHNRDGIDRFLHNILDGGIADLRLNCIFHQNQIGLMDSGCMSMKSSDMHRNTSNLFAFHNARNLSNRRFTDVVI</sequence>
<proteinExistence type="predicted"/>
<evidence type="ECO:0000313" key="1">
    <source>
        <dbReference type="EMBL" id="MPM34935.1"/>
    </source>
</evidence>
<accession>A0A644Z213</accession>